<evidence type="ECO:0000256" key="1">
    <source>
        <dbReference type="ARBA" id="ARBA00001933"/>
    </source>
</evidence>
<keyword evidence="5" id="KW-0663">Pyridoxal phosphate</keyword>
<comment type="similarity">
    <text evidence="2">Belongs to the class-V pyridoxal-phosphate-dependent aminotransferase family. NifS/IscS subfamily.</text>
</comment>
<comment type="caution">
    <text evidence="9">The sequence shown here is derived from an EMBL/GenBank/DDBJ whole genome shotgun (WGS) entry which is preliminary data.</text>
</comment>
<dbReference type="GO" id="GO:0046872">
    <property type="term" value="F:metal ion binding"/>
    <property type="evidence" value="ECO:0007669"/>
    <property type="project" value="UniProtKB-KW"/>
</dbReference>
<dbReference type="InterPro" id="IPR015424">
    <property type="entry name" value="PyrdxlP-dep_Trfase"/>
</dbReference>
<dbReference type="Gene3D" id="3.40.640.10">
    <property type="entry name" value="Type I PLP-dependent aspartate aminotransferase-like (Major domain)"/>
    <property type="match status" value="1"/>
</dbReference>
<dbReference type="InterPro" id="IPR016454">
    <property type="entry name" value="Cysteine_dSase"/>
</dbReference>
<reference evidence="9 10" key="1">
    <citation type="journal article" date="2018" name="MBio">
        <title>Comparative Genomics Reveals the Core Gene Toolbox for the Fungus-Insect Symbiosis.</title>
        <authorList>
            <person name="Wang Y."/>
            <person name="Stata M."/>
            <person name="Wang W."/>
            <person name="Stajich J.E."/>
            <person name="White M.M."/>
            <person name="Moncalvo J.M."/>
        </authorList>
    </citation>
    <scope>NUCLEOTIDE SEQUENCE [LARGE SCALE GENOMIC DNA]</scope>
    <source>
        <strain evidence="9 10">SWE-8-4</strain>
    </source>
</reference>
<gene>
    <name evidence="9" type="ORF">BB561_004229</name>
</gene>
<evidence type="ECO:0000256" key="3">
    <source>
        <dbReference type="ARBA" id="ARBA00022679"/>
    </source>
</evidence>
<dbReference type="Pfam" id="PF00266">
    <property type="entry name" value="Aminotran_5"/>
    <property type="match status" value="1"/>
</dbReference>
<name>A0A2T9YHB6_9FUNG</name>
<comment type="cofactor">
    <cofactor evidence="1">
        <name>pyridoxal 5'-phosphate</name>
        <dbReference type="ChEBI" id="CHEBI:597326"/>
    </cofactor>
</comment>
<protein>
    <recommendedName>
        <fullName evidence="8">Aminotransferase class V domain-containing protein</fullName>
    </recommendedName>
</protein>
<keyword evidence="10" id="KW-1185">Reference proteome</keyword>
<dbReference type="GO" id="GO:0016740">
    <property type="term" value="F:transferase activity"/>
    <property type="evidence" value="ECO:0007669"/>
    <property type="project" value="UniProtKB-KW"/>
</dbReference>
<evidence type="ECO:0000256" key="7">
    <source>
        <dbReference type="ARBA" id="ARBA00023014"/>
    </source>
</evidence>
<dbReference type="Gene3D" id="1.10.260.50">
    <property type="match status" value="1"/>
</dbReference>
<evidence type="ECO:0000313" key="9">
    <source>
        <dbReference type="EMBL" id="PVU91742.1"/>
    </source>
</evidence>
<proteinExistence type="inferred from homology"/>
<dbReference type="InterPro" id="IPR015421">
    <property type="entry name" value="PyrdxlP-dep_Trfase_major"/>
</dbReference>
<dbReference type="Gene3D" id="3.90.1150.10">
    <property type="entry name" value="Aspartate Aminotransferase, domain 1"/>
    <property type="match status" value="1"/>
</dbReference>
<dbReference type="PIRSF" id="PIRSF005572">
    <property type="entry name" value="NifS"/>
    <property type="match status" value="1"/>
</dbReference>
<feature type="domain" description="Aminotransferase class V" evidence="8">
    <location>
        <begin position="6"/>
        <end position="409"/>
    </location>
</feature>
<accession>A0A2T9YHB6</accession>
<sequence length="438" mass="48620">MDSSCYFDFQAATPVPTDVVNAIYLSLKEDWGDTSSKSKYGVKAKETIDRGRKSVSKLLNCTPEDIVFTSCASEGNNTVFNSVLKYWNNYTKTTGVKGENPHFVISEIEHPSVIETVLKMENEKLITVSFLSVQQSGVVDVLSVEDHLNMYKNTVIVSVMLANNETGMINDVKSLATLIKRFNLNNRTNKKGCPILVHTDAAQAIGKMHVDVQSIGVDFLTISGKKMYGPSIGALYIKSPIKITPIYPLIYGAGQEAGLRSGAENVPMIAGLSLACDMAMQGIYRDLDHYDTLTKHFLHIMETKNPHKDVFEIQFNGEFTGGQKVTPNVVNFSLKLLDKMQIPMVDELLATDLAQKLSERGICIGKRSACYPGRPSPILSAMGVTRDCLKLTLRFSVGRETCIGDVERFVDAYWDMINDICFNTKQISYIGRIFGWNV</sequence>
<evidence type="ECO:0000256" key="5">
    <source>
        <dbReference type="ARBA" id="ARBA00022898"/>
    </source>
</evidence>
<evidence type="ECO:0000259" key="8">
    <source>
        <dbReference type="Pfam" id="PF00266"/>
    </source>
</evidence>
<dbReference type="PANTHER" id="PTHR11601">
    <property type="entry name" value="CYSTEINE DESULFURYLASE FAMILY MEMBER"/>
    <property type="match status" value="1"/>
</dbReference>
<dbReference type="InterPro" id="IPR015422">
    <property type="entry name" value="PyrdxlP-dep_Trfase_small"/>
</dbReference>
<evidence type="ECO:0000313" key="10">
    <source>
        <dbReference type="Proteomes" id="UP000245383"/>
    </source>
</evidence>
<dbReference type="EMBL" id="MBFR01000187">
    <property type="protein sequence ID" value="PVU91742.1"/>
    <property type="molecule type" value="Genomic_DNA"/>
</dbReference>
<keyword evidence="7" id="KW-0411">Iron-sulfur</keyword>
<evidence type="ECO:0000256" key="6">
    <source>
        <dbReference type="ARBA" id="ARBA00023004"/>
    </source>
</evidence>
<dbReference type="PANTHER" id="PTHR11601:SF34">
    <property type="entry name" value="CYSTEINE DESULFURASE"/>
    <property type="match status" value="1"/>
</dbReference>
<evidence type="ECO:0000256" key="4">
    <source>
        <dbReference type="ARBA" id="ARBA00022723"/>
    </source>
</evidence>
<dbReference type="InterPro" id="IPR000192">
    <property type="entry name" value="Aminotrans_V_dom"/>
</dbReference>
<dbReference type="AlphaFoldDB" id="A0A2T9YHB6"/>
<keyword evidence="3" id="KW-0808">Transferase</keyword>
<keyword evidence="6" id="KW-0408">Iron</keyword>
<dbReference type="OrthoDB" id="10250117at2759"/>
<keyword evidence="4" id="KW-0479">Metal-binding</keyword>
<dbReference type="SUPFAM" id="SSF53383">
    <property type="entry name" value="PLP-dependent transferases"/>
    <property type="match status" value="1"/>
</dbReference>
<dbReference type="Proteomes" id="UP000245383">
    <property type="component" value="Unassembled WGS sequence"/>
</dbReference>
<dbReference type="GO" id="GO:0051536">
    <property type="term" value="F:iron-sulfur cluster binding"/>
    <property type="evidence" value="ECO:0007669"/>
    <property type="project" value="UniProtKB-KW"/>
</dbReference>
<evidence type="ECO:0000256" key="2">
    <source>
        <dbReference type="ARBA" id="ARBA00006490"/>
    </source>
</evidence>
<organism evidence="9 10">
    <name type="scientific">Smittium simulii</name>
    <dbReference type="NCBI Taxonomy" id="133385"/>
    <lineage>
        <taxon>Eukaryota</taxon>
        <taxon>Fungi</taxon>
        <taxon>Fungi incertae sedis</taxon>
        <taxon>Zoopagomycota</taxon>
        <taxon>Kickxellomycotina</taxon>
        <taxon>Harpellomycetes</taxon>
        <taxon>Harpellales</taxon>
        <taxon>Legeriomycetaceae</taxon>
        <taxon>Smittium</taxon>
    </lineage>
</organism>
<dbReference type="STRING" id="133385.A0A2T9YHB6"/>